<feature type="region of interest" description="Disordered" evidence="1">
    <location>
        <begin position="41"/>
        <end position="85"/>
    </location>
</feature>
<organism evidence="2 3">
    <name type="scientific">Stylosanthes scabra</name>
    <dbReference type="NCBI Taxonomy" id="79078"/>
    <lineage>
        <taxon>Eukaryota</taxon>
        <taxon>Viridiplantae</taxon>
        <taxon>Streptophyta</taxon>
        <taxon>Embryophyta</taxon>
        <taxon>Tracheophyta</taxon>
        <taxon>Spermatophyta</taxon>
        <taxon>Magnoliopsida</taxon>
        <taxon>eudicotyledons</taxon>
        <taxon>Gunneridae</taxon>
        <taxon>Pentapetalae</taxon>
        <taxon>rosids</taxon>
        <taxon>fabids</taxon>
        <taxon>Fabales</taxon>
        <taxon>Fabaceae</taxon>
        <taxon>Papilionoideae</taxon>
        <taxon>50 kb inversion clade</taxon>
        <taxon>dalbergioids sensu lato</taxon>
        <taxon>Dalbergieae</taxon>
        <taxon>Pterocarpus clade</taxon>
        <taxon>Stylosanthes</taxon>
    </lineage>
</organism>
<dbReference type="Proteomes" id="UP001341840">
    <property type="component" value="Unassembled WGS sequence"/>
</dbReference>
<reference evidence="2 3" key="1">
    <citation type="journal article" date="2023" name="Plants (Basel)">
        <title>Bridging the Gap: Combining Genomics and Transcriptomics Approaches to Understand Stylosanthes scabra, an Orphan Legume from the Brazilian Caatinga.</title>
        <authorList>
            <person name="Ferreira-Neto J.R.C."/>
            <person name="da Silva M.D."/>
            <person name="Binneck E."/>
            <person name="de Melo N.F."/>
            <person name="da Silva R.H."/>
            <person name="de Melo A.L.T.M."/>
            <person name="Pandolfi V."/>
            <person name="Bustamante F.O."/>
            <person name="Brasileiro-Vidal A.C."/>
            <person name="Benko-Iseppon A.M."/>
        </authorList>
    </citation>
    <scope>NUCLEOTIDE SEQUENCE [LARGE SCALE GENOMIC DNA]</scope>
    <source>
        <tissue evidence="2">Leaves</tissue>
    </source>
</reference>
<sequence>MLQQQIEEVRSLKSTLTEKDARAEDHLRRVEEMSRMMASFYDPLRPRSSATAGGVASSTAPPLPPRPPPRHRPPEGDDDDDNYEDACKGLLLEMLEAAADALIIEVISQVSESQTKHRRSLRHRCQQLQGAMSLGIESKVACLRDSERVTASVENYC</sequence>
<evidence type="ECO:0000256" key="1">
    <source>
        <dbReference type="SAM" id="MobiDB-lite"/>
    </source>
</evidence>
<protein>
    <submittedName>
        <fullName evidence="2">Uncharacterized protein</fullName>
    </submittedName>
</protein>
<gene>
    <name evidence="2" type="ORF">PIB30_015743</name>
</gene>
<feature type="compositionally biased region" description="Low complexity" evidence="1">
    <location>
        <begin position="48"/>
        <end position="60"/>
    </location>
</feature>
<accession>A0ABU6X7D6</accession>
<evidence type="ECO:0000313" key="3">
    <source>
        <dbReference type="Proteomes" id="UP001341840"/>
    </source>
</evidence>
<feature type="region of interest" description="Disordered" evidence="1">
    <location>
        <begin position="1"/>
        <end position="26"/>
    </location>
</feature>
<comment type="caution">
    <text evidence="2">The sequence shown here is derived from an EMBL/GenBank/DDBJ whole genome shotgun (WGS) entry which is preliminary data.</text>
</comment>
<evidence type="ECO:0000313" key="2">
    <source>
        <dbReference type="EMBL" id="MED6193090.1"/>
    </source>
</evidence>
<feature type="compositionally biased region" description="Basic and acidic residues" evidence="1">
    <location>
        <begin position="7"/>
        <end position="26"/>
    </location>
</feature>
<dbReference type="EMBL" id="JASCZI010211492">
    <property type="protein sequence ID" value="MED6193090.1"/>
    <property type="molecule type" value="Genomic_DNA"/>
</dbReference>
<name>A0ABU6X7D6_9FABA</name>
<keyword evidence="3" id="KW-1185">Reference proteome</keyword>
<proteinExistence type="predicted"/>